<evidence type="ECO:0000256" key="2">
    <source>
        <dbReference type="ARBA" id="ARBA00010077"/>
    </source>
</evidence>
<keyword evidence="3 5" id="KW-0690">Ribosome biogenesis</keyword>
<evidence type="ECO:0000313" key="7">
    <source>
        <dbReference type="EMBL" id="KAG5679392.1"/>
    </source>
</evidence>
<reference evidence="7" key="1">
    <citation type="submission" date="2021-03" db="EMBL/GenBank/DDBJ databases">
        <title>Chromosome level genome of the anhydrobiotic midge Polypedilum vanderplanki.</title>
        <authorList>
            <person name="Yoshida Y."/>
            <person name="Kikawada T."/>
            <person name="Gusev O."/>
        </authorList>
    </citation>
    <scope>NUCLEOTIDE SEQUENCE</scope>
    <source>
        <strain evidence="7">NIAS01</strain>
        <tissue evidence="7">Whole body or cell culture</tissue>
    </source>
</reference>
<evidence type="ECO:0000256" key="5">
    <source>
        <dbReference type="RuleBase" id="RU364132"/>
    </source>
</evidence>
<comment type="function">
    <text evidence="5">Involved in ribosomal large subunit assembly.</text>
</comment>
<gene>
    <name evidence="7" type="ORF">PVAND_008960</name>
</gene>
<feature type="compositionally biased region" description="Basic and acidic residues" evidence="6">
    <location>
        <begin position="291"/>
        <end position="307"/>
    </location>
</feature>
<accession>A0A9J6CC04</accession>
<evidence type="ECO:0000256" key="4">
    <source>
        <dbReference type="ARBA" id="ARBA00023242"/>
    </source>
</evidence>
<keyword evidence="4 5" id="KW-0539">Nucleus</keyword>
<feature type="compositionally biased region" description="Basic residues" evidence="6">
    <location>
        <begin position="332"/>
        <end position="343"/>
    </location>
</feature>
<sequence>MDIVKEVLEKQAKESAKYKSIEVIKHEEVKIDCGRLMISDPNSFTEELKENTETYIQNLTRDNVQLLVNSIWQLPTERLDEHIVVKLPKPTFALPRARKLPVPKPLTKWEQFAKAKGIKKRTKDKKVWDEELGKWVPTYGYQKFKADRDKNWVLEVPKNIDPMTDMFQKKKDLKNERVAKNELARMKNIARAQKVDVPRVGFVSEDSATAKELHIASTIAKHSTASVGKFQESLPKEKNARGIGVRELIPGAATKRKRPLDNKTERTEQIETVQKILNKRPKIDVEKAVQIQKREERIERENKPAEPKKKKGSHPKQVKKFGKKPKSGIGRKGNRKPAGRKRR</sequence>
<dbReference type="Pfam" id="PF04939">
    <property type="entry name" value="RRS1"/>
    <property type="match status" value="1"/>
</dbReference>
<organism evidence="7 8">
    <name type="scientific">Polypedilum vanderplanki</name>
    <name type="common">Sleeping chironomid midge</name>
    <dbReference type="NCBI Taxonomy" id="319348"/>
    <lineage>
        <taxon>Eukaryota</taxon>
        <taxon>Metazoa</taxon>
        <taxon>Ecdysozoa</taxon>
        <taxon>Arthropoda</taxon>
        <taxon>Hexapoda</taxon>
        <taxon>Insecta</taxon>
        <taxon>Pterygota</taxon>
        <taxon>Neoptera</taxon>
        <taxon>Endopterygota</taxon>
        <taxon>Diptera</taxon>
        <taxon>Nematocera</taxon>
        <taxon>Chironomoidea</taxon>
        <taxon>Chironomidae</taxon>
        <taxon>Chironominae</taxon>
        <taxon>Polypedilum</taxon>
        <taxon>Polypedilum</taxon>
    </lineage>
</organism>
<feature type="compositionally biased region" description="Basic residues" evidence="6">
    <location>
        <begin position="308"/>
        <end position="326"/>
    </location>
</feature>
<dbReference type="GO" id="GO:0005730">
    <property type="term" value="C:nucleolus"/>
    <property type="evidence" value="ECO:0007669"/>
    <property type="project" value="TreeGrafter"/>
</dbReference>
<evidence type="ECO:0000256" key="3">
    <source>
        <dbReference type="ARBA" id="ARBA00022517"/>
    </source>
</evidence>
<dbReference type="OrthoDB" id="28455at2759"/>
<comment type="similarity">
    <text evidence="2 5">Belongs to the RRS1 family.</text>
</comment>
<dbReference type="PANTHER" id="PTHR17602:SF4">
    <property type="entry name" value="RIBOSOME BIOGENESIS REGULATORY PROTEIN HOMOLOG"/>
    <property type="match status" value="1"/>
</dbReference>
<dbReference type="PANTHER" id="PTHR17602">
    <property type="entry name" value="RIBOSOME BIOGENESIS REGULATORY PROTEIN"/>
    <property type="match status" value="1"/>
</dbReference>
<keyword evidence="8" id="KW-1185">Reference proteome</keyword>
<dbReference type="GO" id="GO:0000447">
    <property type="term" value="P:endonucleolytic cleavage in ITS1 to separate SSU-rRNA from 5.8S rRNA and LSU-rRNA from tricistronic rRNA transcript (SSU-rRNA, 5.8S rRNA, LSU-rRNA)"/>
    <property type="evidence" value="ECO:0007669"/>
    <property type="project" value="TreeGrafter"/>
</dbReference>
<dbReference type="Proteomes" id="UP001107558">
    <property type="component" value="Chromosome 2"/>
</dbReference>
<evidence type="ECO:0000256" key="6">
    <source>
        <dbReference type="SAM" id="MobiDB-lite"/>
    </source>
</evidence>
<dbReference type="GO" id="GO:0030687">
    <property type="term" value="C:preribosome, large subunit precursor"/>
    <property type="evidence" value="ECO:0007669"/>
    <property type="project" value="TreeGrafter"/>
</dbReference>
<feature type="region of interest" description="Disordered" evidence="6">
    <location>
        <begin position="291"/>
        <end position="343"/>
    </location>
</feature>
<dbReference type="EMBL" id="JADBJN010000002">
    <property type="protein sequence ID" value="KAG5679392.1"/>
    <property type="molecule type" value="Genomic_DNA"/>
</dbReference>
<dbReference type="InterPro" id="IPR007023">
    <property type="entry name" value="Ribosom_reg"/>
</dbReference>
<comment type="subcellular location">
    <subcellularLocation>
        <location evidence="1 5">Nucleus</location>
    </subcellularLocation>
</comment>
<evidence type="ECO:0000256" key="1">
    <source>
        <dbReference type="ARBA" id="ARBA00004123"/>
    </source>
</evidence>
<name>A0A9J6CC04_POLVA</name>
<protein>
    <recommendedName>
        <fullName evidence="5">Ribosome biogenesis regulatory protein</fullName>
    </recommendedName>
</protein>
<dbReference type="AlphaFoldDB" id="A0A9J6CC04"/>
<evidence type="ECO:0000313" key="8">
    <source>
        <dbReference type="Proteomes" id="UP001107558"/>
    </source>
</evidence>
<proteinExistence type="inferred from homology"/>
<comment type="caution">
    <text evidence="7">The sequence shown here is derived from an EMBL/GenBank/DDBJ whole genome shotgun (WGS) entry which is preliminary data.</text>
</comment>
<dbReference type="GO" id="GO:0042273">
    <property type="term" value="P:ribosomal large subunit biogenesis"/>
    <property type="evidence" value="ECO:0007669"/>
    <property type="project" value="TreeGrafter"/>
</dbReference>